<gene>
    <name evidence="1" type="ORF">niasHT_013271</name>
</gene>
<proteinExistence type="predicted"/>
<reference evidence="1 2" key="1">
    <citation type="submission" date="2024-10" db="EMBL/GenBank/DDBJ databases">
        <authorList>
            <person name="Kim D."/>
        </authorList>
    </citation>
    <scope>NUCLEOTIDE SEQUENCE [LARGE SCALE GENOMIC DNA]</scope>
    <source>
        <strain evidence="1">BH-2024</strain>
    </source>
</reference>
<accession>A0ABD2LAJ2</accession>
<sequence length="106" mass="11556">MVKAAKGGRPCVIAAAAPAAWHKCRRRLLVPWSTDLLHSVGDCSRTKMPKFVAAFAVPTCSFDGNGCTVSVFDLYKLRLYDHVSLNRFFGLSLDGPNLLAVGRSKM</sequence>
<dbReference type="AlphaFoldDB" id="A0ABD2LAJ2"/>
<protein>
    <submittedName>
        <fullName evidence="1">Uncharacterized protein</fullName>
    </submittedName>
</protein>
<evidence type="ECO:0000313" key="1">
    <source>
        <dbReference type="EMBL" id="KAL3112252.1"/>
    </source>
</evidence>
<organism evidence="1 2">
    <name type="scientific">Heterodera trifolii</name>
    <dbReference type="NCBI Taxonomy" id="157864"/>
    <lineage>
        <taxon>Eukaryota</taxon>
        <taxon>Metazoa</taxon>
        <taxon>Ecdysozoa</taxon>
        <taxon>Nematoda</taxon>
        <taxon>Chromadorea</taxon>
        <taxon>Rhabditida</taxon>
        <taxon>Tylenchina</taxon>
        <taxon>Tylenchomorpha</taxon>
        <taxon>Tylenchoidea</taxon>
        <taxon>Heteroderidae</taxon>
        <taxon>Heteroderinae</taxon>
        <taxon>Heterodera</taxon>
    </lineage>
</organism>
<comment type="caution">
    <text evidence="1">The sequence shown here is derived from an EMBL/GenBank/DDBJ whole genome shotgun (WGS) entry which is preliminary data.</text>
</comment>
<dbReference type="EMBL" id="JBICBT010000478">
    <property type="protein sequence ID" value="KAL3112252.1"/>
    <property type="molecule type" value="Genomic_DNA"/>
</dbReference>
<name>A0ABD2LAJ2_9BILA</name>
<keyword evidence="2" id="KW-1185">Reference proteome</keyword>
<evidence type="ECO:0000313" key="2">
    <source>
        <dbReference type="Proteomes" id="UP001620626"/>
    </source>
</evidence>
<dbReference type="Proteomes" id="UP001620626">
    <property type="component" value="Unassembled WGS sequence"/>
</dbReference>